<name>A0A916YHV5_9BACT</name>
<keyword evidence="2" id="KW-1185">Reference proteome</keyword>
<dbReference type="EMBL" id="BMKK01000001">
    <property type="protein sequence ID" value="GGD45330.1"/>
    <property type="molecule type" value="Genomic_DNA"/>
</dbReference>
<dbReference type="Proteomes" id="UP000609064">
    <property type="component" value="Unassembled WGS sequence"/>
</dbReference>
<reference evidence="1" key="2">
    <citation type="submission" date="2020-09" db="EMBL/GenBank/DDBJ databases">
        <authorList>
            <person name="Sun Q."/>
            <person name="Zhou Y."/>
        </authorList>
    </citation>
    <scope>NUCLEOTIDE SEQUENCE</scope>
    <source>
        <strain evidence="1">CGMCC 1.15958</strain>
    </source>
</reference>
<dbReference type="AlphaFoldDB" id="A0A916YHV5"/>
<proteinExistence type="predicted"/>
<accession>A0A916YHV5</accession>
<protein>
    <submittedName>
        <fullName evidence="1">Uncharacterized protein</fullName>
    </submittedName>
</protein>
<evidence type="ECO:0000313" key="1">
    <source>
        <dbReference type="EMBL" id="GGD45330.1"/>
    </source>
</evidence>
<gene>
    <name evidence="1" type="ORF">GCM10011514_06680</name>
</gene>
<evidence type="ECO:0000313" key="2">
    <source>
        <dbReference type="Proteomes" id="UP000609064"/>
    </source>
</evidence>
<organism evidence="1 2">
    <name type="scientific">Emticicia aquatilis</name>
    <dbReference type="NCBI Taxonomy" id="1537369"/>
    <lineage>
        <taxon>Bacteria</taxon>
        <taxon>Pseudomonadati</taxon>
        <taxon>Bacteroidota</taxon>
        <taxon>Cytophagia</taxon>
        <taxon>Cytophagales</taxon>
        <taxon>Leadbetterellaceae</taxon>
        <taxon>Emticicia</taxon>
    </lineage>
</organism>
<sequence>MDFQIIIEGQQADLDAGMSILLERYNPMLDFDTIRGAKVLDFTLPFTNRNNAIFQNFGHPQVPYSFREYLCEKRVAGRIVERGYIQLKSVSPAGLIVFFTQNLGEIFGDYQKVMLNKLPLGSEAIPVSFIGNTDITTTKYCLPKVQNAAFYGTNGGSIGYSGFVNNYSSSAYSAGPKVPMLSLHWVLKRIGEICNFKFKGAFMDDARMKRLIFYNTFSLDNATIIEYANHLPEMTIPDLLKELRRLFNLSLFFDVWKRECTISFVDDLIKKPVVKNWSKKFPFLQSKNPELQNRLELDWELDTSDDLMKDPISAFDKYTTPAITASELLFPIKTRFSTLQMNGTIPRAEQVGISEQFNQKSNKFTARLLFWHGLIGGVPTASSSYQDITLGWQGANGNQVRFYSEYEKFRRKTHSMTSPANLTANDLSEIDMHQRAGETVAVHIQGNNYLIGEQKILLPIYQTPILELWRM</sequence>
<reference evidence="1" key="1">
    <citation type="journal article" date="2014" name="Int. J. Syst. Evol. Microbiol.">
        <title>Complete genome sequence of Corynebacterium casei LMG S-19264T (=DSM 44701T), isolated from a smear-ripened cheese.</title>
        <authorList>
            <consortium name="US DOE Joint Genome Institute (JGI-PGF)"/>
            <person name="Walter F."/>
            <person name="Albersmeier A."/>
            <person name="Kalinowski J."/>
            <person name="Ruckert C."/>
        </authorList>
    </citation>
    <scope>NUCLEOTIDE SEQUENCE</scope>
    <source>
        <strain evidence="1">CGMCC 1.15958</strain>
    </source>
</reference>
<dbReference type="RefSeq" id="WP_188764595.1">
    <property type="nucleotide sequence ID" value="NZ_BMKK01000001.1"/>
</dbReference>
<comment type="caution">
    <text evidence="1">The sequence shown here is derived from an EMBL/GenBank/DDBJ whole genome shotgun (WGS) entry which is preliminary data.</text>
</comment>